<evidence type="ECO:0000313" key="1">
    <source>
        <dbReference type="EMBL" id="MCI07600.1"/>
    </source>
</evidence>
<keyword evidence="1" id="KW-0347">Helicase</keyword>
<keyword evidence="1" id="KW-0067">ATP-binding</keyword>
<feature type="non-terminal residue" evidence="1">
    <location>
        <position position="1"/>
    </location>
</feature>
<dbReference type="GO" id="GO:0042162">
    <property type="term" value="F:telomeric DNA binding"/>
    <property type="evidence" value="ECO:0007669"/>
    <property type="project" value="TreeGrafter"/>
</dbReference>
<dbReference type="PANTHER" id="PTHR12604">
    <property type="entry name" value="KU AUTOANTIGEN DNA HELICASE"/>
    <property type="match status" value="1"/>
</dbReference>
<keyword evidence="2" id="KW-1185">Reference proteome</keyword>
<dbReference type="PANTHER" id="PTHR12604:SF4">
    <property type="entry name" value="X-RAY REPAIR CROSS-COMPLEMENTING PROTEIN 5"/>
    <property type="match status" value="1"/>
</dbReference>
<dbReference type="InterPro" id="IPR016194">
    <property type="entry name" value="SPOC-like_C_dom_sf"/>
</dbReference>
<gene>
    <name evidence="1" type="ORF">A2U01_0028669</name>
</gene>
<dbReference type="SUPFAM" id="SSF100939">
    <property type="entry name" value="SPOC domain-like"/>
    <property type="match status" value="1"/>
</dbReference>
<dbReference type="Proteomes" id="UP000265520">
    <property type="component" value="Unassembled WGS sequence"/>
</dbReference>
<comment type="caution">
    <text evidence="1">The sequence shown here is derived from an EMBL/GenBank/DDBJ whole genome shotgun (WGS) entry which is preliminary data.</text>
</comment>
<dbReference type="GO" id="GO:0006303">
    <property type="term" value="P:double-strand break repair via nonhomologous end joining"/>
    <property type="evidence" value="ECO:0007669"/>
    <property type="project" value="TreeGrafter"/>
</dbReference>
<proteinExistence type="predicted"/>
<keyword evidence="1" id="KW-0547">Nucleotide-binding</keyword>
<dbReference type="AlphaFoldDB" id="A0A392P857"/>
<name>A0A392P857_9FABA</name>
<dbReference type="GO" id="GO:0000723">
    <property type="term" value="P:telomere maintenance"/>
    <property type="evidence" value="ECO:0007669"/>
    <property type="project" value="TreeGrafter"/>
</dbReference>
<organism evidence="1 2">
    <name type="scientific">Trifolium medium</name>
    <dbReference type="NCBI Taxonomy" id="97028"/>
    <lineage>
        <taxon>Eukaryota</taxon>
        <taxon>Viridiplantae</taxon>
        <taxon>Streptophyta</taxon>
        <taxon>Embryophyta</taxon>
        <taxon>Tracheophyta</taxon>
        <taxon>Spermatophyta</taxon>
        <taxon>Magnoliopsida</taxon>
        <taxon>eudicotyledons</taxon>
        <taxon>Gunneridae</taxon>
        <taxon>Pentapetalae</taxon>
        <taxon>rosids</taxon>
        <taxon>fabids</taxon>
        <taxon>Fabales</taxon>
        <taxon>Fabaceae</taxon>
        <taxon>Papilionoideae</taxon>
        <taxon>50 kb inversion clade</taxon>
        <taxon>NPAAA clade</taxon>
        <taxon>Hologalegina</taxon>
        <taxon>IRL clade</taxon>
        <taxon>Trifolieae</taxon>
        <taxon>Trifolium</taxon>
    </lineage>
</organism>
<evidence type="ECO:0000313" key="2">
    <source>
        <dbReference type="Proteomes" id="UP000265520"/>
    </source>
</evidence>
<dbReference type="EMBL" id="LXQA010065988">
    <property type="protein sequence ID" value="MCI07600.1"/>
    <property type="molecule type" value="Genomic_DNA"/>
</dbReference>
<reference evidence="1 2" key="1">
    <citation type="journal article" date="2018" name="Front. Plant Sci.">
        <title>Red Clover (Trifolium pratense) and Zigzag Clover (T. medium) - A Picture of Genomic Similarities and Differences.</title>
        <authorList>
            <person name="Dluhosova J."/>
            <person name="Istvanek J."/>
            <person name="Nedelnik J."/>
            <person name="Repkova J."/>
        </authorList>
    </citation>
    <scope>NUCLEOTIDE SEQUENCE [LARGE SCALE GENOMIC DNA]</scope>
    <source>
        <strain evidence="2">cv. 10/8</strain>
        <tissue evidence="1">Leaf</tissue>
    </source>
</reference>
<dbReference type="GO" id="GO:0004386">
    <property type="term" value="F:helicase activity"/>
    <property type="evidence" value="ECO:0007669"/>
    <property type="project" value="UniProtKB-KW"/>
</dbReference>
<protein>
    <submittedName>
        <fullName evidence="1">ATP-dependent DNA helicase 2 subunit KU80-like</fullName>
    </submittedName>
</protein>
<dbReference type="GO" id="GO:0003690">
    <property type="term" value="F:double-stranded DNA binding"/>
    <property type="evidence" value="ECO:0007669"/>
    <property type="project" value="TreeGrafter"/>
</dbReference>
<sequence>PDSFYFNILPFAEDVREFQFPSFSSFPASCQPNKQQLESSANFIKMLDLAPDGKKEVLLPDFTPNPVLAVVHFLSTYLFLV</sequence>
<accession>A0A392P857</accession>
<keyword evidence="1" id="KW-0378">Hydrolase</keyword>
<dbReference type="GO" id="GO:0043564">
    <property type="term" value="C:Ku70:Ku80 complex"/>
    <property type="evidence" value="ECO:0007669"/>
    <property type="project" value="TreeGrafter"/>
</dbReference>